<dbReference type="AlphaFoldDB" id="A0A507FI11"/>
<comment type="caution">
    <text evidence="1">The sequence shown here is derived from an EMBL/GenBank/DDBJ whole genome shotgun (WGS) entry which is preliminary data.</text>
</comment>
<dbReference type="Proteomes" id="UP000320333">
    <property type="component" value="Unassembled WGS sequence"/>
</dbReference>
<sequence length="154" mass="16943">MPAMVSPPRINYSPSKLSPPPHATAAGASILFILDEGANASTASRCIMEHLAENPDDHVAMVVLVRTESEREKALLNTTTWLERVHQSLHPSAKFVIHILVEPEINQFKFRVRSLISEISPELVVLGHAEHGRLDSVSAVCMKDAGCRVVVEQF</sequence>
<organism evidence="1 2">
    <name type="scientific">Chytriomyces confervae</name>
    <dbReference type="NCBI Taxonomy" id="246404"/>
    <lineage>
        <taxon>Eukaryota</taxon>
        <taxon>Fungi</taxon>
        <taxon>Fungi incertae sedis</taxon>
        <taxon>Chytridiomycota</taxon>
        <taxon>Chytridiomycota incertae sedis</taxon>
        <taxon>Chytridiomycetes</taxon>
        <taxon>Chytridiales</taxon>
        <taxon>Chytriomycetaceae</taxon>
        <taxon>Chytriomyces</taxon>
    </lineage>
</organism>
<dbReference type="OrthoDB" id="2098964at2759"/>
<protein>
    <recommendedName>
        <fullName evidence="3">UspA domain-containing protein</fullName>
    </recommendedName>
</protein>
<evidence type="ECO:0000313" key="2">
    <source>
        <dbReference type="Proteomes" id="UP000320333"/>
    </source>
</evidence>
<evidence type="ECO:0000313" key="1">
    <source>
        <dbReference type="EMBL" id="TPX75350.1"/>
    </source>
</evidence>
<proteinExistence type="predicted"/>
<gene>
    <name evidence="1" type="ORF">CcCBS67573_g03385</name>
</gene>
<name>A0A507FI11_9FUNG</name>
<dbReference type="EMBL" id="QEAP01000084">
    <property type="protein sequence ID" value="TPX75350.1"/>
    <property type="molecule type" value="Genomic_DNA"/>
</dbReference>
<evidence type="ECO:0008006" key="3">
    <source>
        <dbReference type="Google" id="ProtNLM"/>
    </source>
</evidence>
<keyword evidence="2" id="KW-1185">Reference proteome</keyword>
<reference evidence="1 2" key="1">
    <citation type="journal article" date="2019" name="Sci. Rep.">
        <title>Comparative genomics of chytrid fungi reveal insights into the obligate biotrophic and pathogenic lifestyle of Synchytrium endobioticum.</title>
        <authorList>
            <person name="van de Vossenberg B.T.L.H."/>
            <person name="Warris S."/>
            <person name="Nguyen H.D.T."/>
            <person name="van Gent-Pelzer M.P.E."/>
            <person name="Joly D.L."/>
            <person name="van de Geest H.C."/>
            <person name="Bonants P.J.M."/>
            <person name="Smith D.S."/>
            <person name="Levesque C.A."/>
            <person name="van der Lee T.A.J."/>
        </authorList>
    </citation>
    <scope>NUCLEOTIDE SEQUENCE [LARGE SCALE GENOMIC DNA]</scope>
    <source>
        <strain evidence="1 2">CBS 675.73</strain>
    </source>
</reference>
<accession>A0A507FI11</accession>